<proteinExistence type="predicted"/>
<protein>
    <submittedName>
        <fullName evidence="1">Zinc ribbon domain-containing protein</fullName>
    </submittedName>
</protein>
<dbReference type="RefSeq" id="WP_125070905.1">
    <property type="nucleotide sequence ID" value="NZ_QWZQ01000002.1"/>
</dbReference>
<accession>A0A426DB48</accession>
<organism evidence="1 2">
    <name type="scientific">Lactiplantibacillus garii</name>
    <dbReference type="NCBI Taxonomy" id="2306423"/>
    <lineage>
        <taxon>Bacteria</taxon>
        <taxon>Bacillati</taxon>
        <taxon>Bacillota</taxon>
        <taxon>Bacilli</taxon>
        <taxon>Lactobacillales</taxon>
        <taxon>Lactobacillaceae</taxon>
        <taxon>Lactiplantibacillus</taxon>
    </lineage>
</organism>
<dbReference type="Proteomes" id="UP000283633">
    <property type="component" value="Unassembled WGS sequence"/>
</dbReference>
<comment type="caution">
    <text evidence="1">The sequence shown here is derived from an EMBL/GenBank/DDBJ whole genome shotgun (WGS) entry which is preliminary data.</text>
</comment>
<keyword evidence="2" id="KW-1185">Reference proteome</keyword>
<evidence type="ECO:0000313" key="2">
    <source>
        <dbReference type="Proteomes" id="UP000283633"/>
    </source>
</evidence>
<dbReference type="EMBL" id="QWZQ01000002">
    <property type="protein sequence ID" value="RRK11753.1"/>
    <property type="molecule type" value="Genomic_DNA"/>
</dbReference>
<name>A0A426DB48_9LACO</name>
<sequence length="143" mass="15646">MLNERYRVCPKCQHENGIDANFCLNCGNQLSTDDEELRLPNAGDQHFSHPAVQLDAAEQAAVDQLVVTTGTIPNGFTRGGAVFATGNNQGVRGYKGAWEDLNVNLWRLCVGHHYAGVANLKIVPTVRGDYVELFGYADGLNRN</sequence>
<reference evidence="1 2" key="1">
    <citation type="submission" date="2018-08" db="EMBL/GenBank/DDBJ databases">
        <title>Genome Lactobacillus garii FI11369.</title>
        <authorList>
            <person name="Diaz M."/>
            <person name="Narbad A."/>
        </authorList>
    </citation>
    <scope>NUCLEOTIDE SEQUENCE [LARGE SCALE GENOMIC DNA]</scope>
    <source>
        <strain evidence="1 2">FI11369</strain>
    </source>
</reference>
<gene>
    <name evidence="1" type="ORF">D1831_01385</name>
</gene>
<evidence type="ECO:0000313" key="1">
    <source>
        <dbReference type="EMBL" id="RRK11753.1"/>
    </source>
</evidence>
<dbReference type="OrthoDB" id="2308731at2"/>
<dbReference type="AlphaFoldDB" id="A0A426DB48"/>